<feature type="domain" description="HTH araC/xylS-type" evidence="4">
    <location>
        <begin position="26"/>
        <end position="124"/>
    </location>
</feature>
<gene>
    <name evidence="5" type="ORF">FW778_14460</name>
</gene>
<name>A0A5J5IFU9_9BACT</name>
<accession>A0A5J5IFU9</accession>
<keyword evidence="2" id="KW-0238">DNA-binding</keyword>
<organism evidence="5 6">
    <name type="scientific">Ginsengibacter hankyongi</name>
    <dbReference type="NCBI Taxonomy" id="2607284"/>
    <lineage>
        <taxon>Bacteria</taxon>
        <taxon>Pseudomonadati</taxon>
        <taxon>Bacteroidota</taxon>
        <taxon>Chitinophagia</taxon>
        <taxon>Chitinophagales</taxon>
        <taxon>Chitinophagaceae</taxon>
        <taxon>Ginsengibacter</taxon>
    </lineage>
</organism>
<dbReference type="InterPro" id="IPR009057">
    <property type="entry name" value="Homeodomain-like_sf"/>
</dbReference>
<dbReference type="GO" id="GO:0043565">
    <property type="term" value="F:sequence-specific DNA binding"/>
    <property type="evidence" value="ECO:0007669"/>
    <property type="project" value="InterPro"/>
</dbReference>
<proteinExistence type="predicted"/>
<evidence type="ECO:0000259" key="4">
    <source>
        <dbReference type="PROSITE" id="PS01124"/>
    </source>
</evidence>
<protein>
    <submittedName>
        <fullName evidence="5">Helix-turn-helix transcriptional regulator</fullName>
    </submittedName>
</protein>
<dbReference type="Gene3D" id="1.10.10.60">
    <property type="entry name" value="Homeodomain-like"/>
    <property type="match status" value="1"/>
</dbReference>
<sequence length="125" mass="14604">MKNHPHFFTLQFLALQFSEYDIECIKKAKAFIDGDISHHYTIPEIASHAGISRTKLKAGFKQMVGIAIYHYQQEQRLLQAKYLLDNTYLSIKQISSRMGYMYSINFAAAYKKRFGKSPYRSRKDP</sequence>
<dbReference type="RefSeq" id="WP_150415464.1">
    <property type="nucleotide sequence ID" value="NZ_VYQF01000003.1"/>
</dbReference>
<dbReference type="InterPro" id="IPR053142">
    <property type="entry name" value="PchR_regulatory_protein"/>
</dbReference>
<dbReference type="InterPro" id="IPR018060">
    <property type="entry name" value="HTH_AraC"/>
</dbReference>
<evidence type="ECO:0000256" key="2">
    <source>
        <dbReference type="ARBA" id="ARBA00023125"/>
    </source>
</evidence>
<evidence type="ECO:0000256" key="3">
    <source>
        <dbReference type="ARBA" id="ARBA00023163"/>
    </source>
</evidence>
<dbReference type="SMART" id="SM00342">
    <property type="entry name" value="HTH_ARAC"/>
    <property type="match status" value="1"/>
</dbReference>
<dbReference type="PANTHER" id="PTHR47893:SF1">
    <property type="entry name" value="REGULATORY PROTEIN PCHR"/>
    <property type="match status" value="1"/>
</dbReference>
<evidence type="ECO:0000313" key="6">
    <source>
        <dbReference type="Proteomes" id="UP000326903"/>
    </source>
</evidence>
<evidence type="ECO:0000256" key="1">
    <source>
        <dbReference type="ARBA" id="ARBA00023015"/>
    </source>
</evidence>
<dbReference type="PROSITE" id="PS01124">
    <property type="entry name" value="HTH_ARAC_FAMILY_2"/>
    <property type="match status" value="1"/>
</dbReference>
<keyword evidence="1" id="KW-0805">Transcription regulation</keyword>
<dbReference type="SUPFAM" id="SSF46689">
    <property type="entry name" value="Homeodomain-like"/>
    <property type="match status" value="2"/>
</dbReference>
<comment type="caution">
    <text evidence="5">The sequence shown here is derived from an EMBL/GenBank/DDBJ whole genome shotgun (WGS) entry which is preliminary data.</text>
</comment>
<evidence type="ECO:0000313" key="5">
    <source>
        <dbReference type="EMBL" id="KAA9038743.1"/>
    </source>
</evidence>
<dbReference type="PROSITE" id="PS00041">
    <property type="entry name" value="HTH_ARAC_FAMILY_1"/>
    <property type="match status" value="1"/>
</dbReference>
<dbReference type="AlphaFoldDB" id="A0A5J5IFU9"/>
<dbReference type="EMBL" id="VYQF01000003">
    <property type="protein sequence ID" value="KAA9038743.1"/>
    <property type="molecule type" value="Genomic_DNA"/>
</dbReference>
<dbReference type="GO" id="GO:0003700">
    <property type="term" value="F:DNA-binding transcription factor activity"/>
    <property type="evidence" value="ECO:0007669"/>
    <property type="project" value="InterPro"/>
</dbReference>
<keyword evidence="6" id="KW-1185">Reference proteome</keyword>
<reference evidence="5 6" key="1">
    <citation type="submission" date="2019-09" db="EMBL/GenBank/DDBJ databases">
        <title>Draft genome sequence of Ginsengibacter sp. BR5-29.</title>
        <authorList>
            <person name="Im W.-T."/>
        </authorList>
    </citation>
    <scope>NUCLEOTIDE SEQUENCE [LARGE SCALE GENOMIC DNA]</scope>
    <source>
        <strain evidence="5 6">BR5-29</strain>
    </source>
</reference>
<dbReference type="PANTHER" id="PTHR47893">
    <property type="entry name" value="REGULATORY PROTEIN PCHR"/>
    <property type="match status" value="1"/>
</dbReference>
<keyword evidence="3" id="KW-0804">Transcription</keyword>
<dbReference type="Proteomes" id="UP000326903">
    <property type="component" value="Unassembled WGS sequence"/>
</dbReference>
<dbReference type="InterPro" id="IPR018062">
    <property type="entry name" value="HTH_AraC-typ_CS"/>
</dbReference>
<dbReference type="Pfam" id="PF12833">
    <property type="entry name" value="HTH_18"/>
    <property type="match status" value="1"/>
</dbReference>